<dbReference type="RefSeq" id="WP_154527589.1">
    <property type="nucleotide sequence ID" value="NZ_VULZ01000029.1"/>
</dbReference>
<name>A0A6L5X717_9FIRM</name>
<evidence type="ECO:0000256" key="1">
    <source>
        <dbReference type="SAM" id="Phobius"/>
    </source>
</evidence>
<keyword evidence="1" id="KW-0812">Transmembrane</keyword>
<keyword evidence="1" id="KW-1133">Transmembrane helix</keyword>
<dbReference type="EMBL" id="VULZ01000029">
    <property type="protein sequence ID" value="MSS16159.1"/>
    <property type="molecule type" value="Genomic_DNA"/>
</dbReference>
<protein>
    <submittedName>
        <fullName evidence="2">Phage holin</fullName>
    </submittedName>
</protein>
<keyword evidence="3" id="KW-1185">Reference proteome</keyword>
<feature type="transmembrane region" description="Helical" evidence="1">
    <location>
        <begin position="6"/>
        <end position="25"/>
    </location>
</feature>
<dbReference type="AlphaFoldDB" id="A0A6L5X717"/>
<feature type="non-terminal residue" evidence="2">
    <location>
        <position position="109"/>
    </location>
</feature>
<reference evidence="2 3" key="1">
    <citation type="submission" date="2019-08" db="EMBL/GenBank/DDBJ databases">
        <title>In-depth cultivation of the pig gut microbiome towards novel bacterial diversity and tailored functional studies.</title>
        <authorList>
            <person name="Wylensek D."/>
            <person name="Hitch T.C.A."/>
            <person name="Clavel T."/>
        </authorList>
    </citation>
    <scope>NUCLEOTIDE SEQUENCE [LARGE SCALE GENOMIC DNA]</scope>
    <source>
        <strain evidence="2 3">Oil+RF-744-WCA-WT-11</strain>
    </source>
</reference>
<dbReference type="NCBIfam" id="TIGR01673">
    <property type="entry name" value="holin_LLH"/>
    <property type="match status" value="1"/>
</dbReference>
<proteinExistence type="predicted"/>
<accession>A0A6L5X717</accession>
<comment type="caution">
    <text evidence="2">The sequence shown here is derived from an EMBL/GenBank/DDBJ whole genome shotgun (WGS) entry which is preliminary data.</text>
</comment>
<keyword evidence="1" id="KW-0472">Membrane</keyword>
<dbReference type="InterPro" id="IPR010026">
    <property type="entry name" value="Phage_holin_LL-H"/>
</dbReference>
<sequence length="109" mass="12309">MTELIYNVLTAIIVALIGVVVRQLIPFLKQKQVEASTQIRKTRWAWTADIIDAAVRAVEQTADAELHGDDKKDLAKKYIKILLQESKLPVDDYQIDKMIEAAVQAMNSE</sequence>
<organism evidence="2 3">
    <name type="scientific">Porcincola intestinalis</name>
    <dbReference type="NCBI Taxonomy" id="2606632"/>
    <lineage>
        <taxon>Bacteria</taxon>
        <taxon>Bacillati</taxon>
        <taxon>Bacillota</taxon>
        <taxon>Clostridia</taxon>
        <taxon>Lachnospirales</taxon>
        <taxon>Lachnospiraceae</taxon>
        <taxon>Porcincola</taxon>
    </lineage>
</organism>
<gene>
    <name evidence="2" type="ORF">FYJ35_14195</name>
</gene>
<evidence type="ECO:0000313" key="2">
    <source>
        <dbReference type="EMBL" id="MSS16159.1"/>
    </source>
</evidence>
<evidence type="ECO:0000313" key="3">
    <source>
        <dbReference type="Proteomes" id="UP000481852"/>
    </source>
</evidence>
<dbReference type="Pfam" id="PF09682">
    <property type="entry name" value="Phage_holin_6_1"/>
    <property type="match status" value="1"/>
</dbReference>
<dbReference type="Proteomes" id="UP000481852">
    <property type="component" value="Unassembled WGS sequence"/>
</dbReference>